<dbReference type="eggNOG" id="KOG4799">
    <property type="taxonomic scope" value="Eukaryota"/>
</dbReference>
<dbReference type="NCBIfam" id="TIGR01308">
    <property type="entry name" value="rpmD_bact"/>
    <property type="match status" value="1"/>
</dbReference>
<dbReference type="EMBL" id="DS985245">
    <property type="protein sequence ID" value="EDV24916.1"/>
    <property type="molecule type" value="Genomic_DNA"/>
</dbReference>
<dbReference type="STRING" id="10228.B3RXU4"/>
<evidence type="ECO:0000256" key="7">
    <source>
        <dbReference type="ARBA" id="ARBA00035281"/>
    </source>
</evidence>
<dbReference type="CTD" id="6754019"/>
<evidence type="ECO:0000256" key="1">
    <source>
        <dbReference type="ARBA" id="ARBA00004173"/>
    </source>
</evidence>
<evidence type="ECO:0000256" key="3">
    <source>
        <dbReference type="ARBA" id="ARBA00022946"/>
    </source>
</evidence>
<dbReference type="GO" id="GO:0006412">
    <property type="term" value="P:translation"/>
    <property type="evidence" value="ECO:0007669"/>
    <property type="project" value="InterPro"/>
</dbReference>
<dbReference type="FunFam" id="3.30.1390.20:FF:000005">
    <property type="entry name" value="39S ribosomal protein L30, mitochondrial"/>
    <property type="match status" value="1"/>
</dbReference>
<dbReference type="GO" id="GO:0005739">
    <property type="term" value="C:mitochondrion"/>
    <property type="evidence" value="ECO:0000318"/>
    <property type="project" value="GO_Central"/>
</dbReference>
<dbReference type="CDD" id="cd01658">
    <property type="entry name" value="Ribosomal_L30"/>
    <property type="match status" value="1"/>
</dbReference>
<dbReference type="PANTHER" id="PTHR15892:SF2">
    <property type="entry name" value="LARGE RIBOSOMAL SUBUNIT PROTEIN UL30M"/>
    <property type="match status" value="1"/>
</dbReference>
<protein>
    <recommendedName>
        <fullName evidence="7">Large ribosomal subunit protein uL30m</fullName>
    </recommendedName>
    <alternativeName>
        <fullName evidence="8">39S ribosomal protein L30, mitochondrial</fullName>
    </alternativeName>
</protein>
<dbReference type="GO" id="GO:0005743">
    <property type="term" value="C:mitochondrial inner membrane"/>
    <property type="evidence" value="ECO:0007669"/>
    <property type="project" value="UniProtKB-ARBA"/>
</dbReference>
<dbReference type="AlphaFoldDB" id="B3RXU4"/>
<evidence type="ECO:0000256" key="5">
    <source>
        <dbReference type="ARBA" id="ARBA00023128"/>
    </source>
</evidence>
<keyword evidence="4" id="KW-0689">Ribosomal protein</keyword>
<accession>B3RXU4</accession>
<dbReference type="GeneID" id="6754019"/>
<dbReference type="InterPro" id="IPR005996">
    <property type="entry name" value="Ribosomal_uL30_bac-type"/>
</dbReference>
<comment type="similarity">
    <text evidence="2">Belongs to the universal ribosomal protein uL30 family.</text>
</comment>
<evidence type="ECO:0000256" key="4">
    <source>
        <dbReference type="ARBA" id="ARBA00022980"/>
    </source>
</evidence>
<dbReference type="RefSeq" id="XP_002112806.1">
    <property type="nucleotide sequence ID" value="XM_002112770.1"/>
</dbReference>
<reference evidence="10 11" key="1">
    <citation type="journal article" date="2008" name="Nature">
        <title>The Trichoplax genome and the nature of placozoans.</title>
        <authorList>
            <person name="Srivastava M."/>
            <person name="Begovic E."/>
            <person name="Chapman J."/>
            <person name="Putnam N.H."/>
            <person name="Hellsten U."/>
            <person name="Kawashima T."/>
            <person name="Kuo A."/>
            <person name="Mitros T."/>
            <person name="Salamov A."/>
            <person name="Carpenter M.L."/>
            <person name="Signorovitch A.Y."/>
            <person name="Moreno M.A."/>
            <person name="Kamm K."/>
            <person name="Grimwood J."/>
            <person name="Schmutz J."/>
            <person name="Shapiro H."/>
            <person name="Grigoriev I.V."/>
            <person name="Buss L.W."/>
            <person name="Schierwater B."/>
            <person name="Dellaporta S.L."/>
            <person name="Rokhsar D.S."/>
        </authorList>
    </citation>
    <scope>NUCLEOTIDE SEQUENCE [LARGE SCALE GENOMIC DNA]</scope>
    <source>
        <strain evidence="10 11">Grell-BS-1999</strain>
    </source>
</reference>
<gene>
    <name evidence="10" type="ORF">TRIADDRAFT_56333</name>
</gene>
<evidence type="ECO:0000256" key="8">
    <source>
        <dbReference type="ARBA" id="ARBA00035356"/>
    </source>
</evidence>
<comment type="subcellular location">
    <subcellularLocation>
        <location evidence="1">Mitochondrion</location>
    </subcellularLocation>
</comment>
<keyword evidence="3" id="KW-0809">Transit peptide</keyword>
<keyword evidence="6" id="KW-0687">Ribonucleoprotein</keyword>
<sequence length="158" mass="17621">MSKSAQVASKLHAVTQIRSGIGRPYWEKRTLKALGLNKINKTVVHKNTPTINGMIHTVHRLVKVQPVKIIEGQAVINGQARIGPLLCSNGKAKNEIAAMIFALDYQTSDKLWKKKWFTDEAYSNATTNTKIGFDKYVDCNPHVTNKPTNTYNTIISDV</sequence>
<dbReference type="PANTHER" id="PTHR15892">
    <property type="entry name" value="MITOCHONDRIAL RIBOSOMAL PROTEIN L30"/>
    <property type="match status" value="1"/>
</dbReference>
<evidence type="ECO:0000259" key="9">
    <source>
        <dbReference type="Pfam" id="PF00327"/>
    </source>
</evidence>
<evidence type="ECO:0000256" key="2">
    <source>
        <dbReference type="ARBA" id="ARBA00007594"/>
    </source>
</evidence>
<dbReference type="HOGENOM" id="CLU_1671586_0_0_1"/>
<dbReference type="Gene3D" id="3.30.1390.20">
    <property type="entry name" value="Ribosomal protein L30, ferredoxin-like fold domain"/>
    <property type="match status" value="1"/>
</dbReference>
<name>B3RXU4_TRIAD</name>
<dbReference type="OrthoDB" id="9973389at2759"/>
<dbReference type="Pfam" id="PF00327">
    <property type="entry name" value="Ribosomal_L30"/>
    <property type="match status" value="1"/>
</dbReference>
<evidence type="ECO:0000313" key="10">
    <source>
        <dbReference type="EMBL" id="EDV24916.1"/>
    </source>
</evidence>
<proteinExistence type="inferred from homology"/>
<dbReference type="KEGG" id="tad:TRIADDRAFT_56333"/>
<dbReference type="HAMAP" id="MF_01371_B">
    <property type="entry name" value="Ribosomal_uL30_B"/>
    <property type="match status" value="1"/>
</dbReference>
<feature type="domain" description="Large ribosomal subunit protein uL30-like ferredoxin-like fold" evidence="9">
    <location>
        <begin position="13"/>
        <end position="62"/>
    </location>
</feature>
<dbReference type="PhylomeDB" id="B3RXU4"/>
<evidence type="ECO:0000313" key="11">
    <source>
        <dbReference type="Proteomes" id="UP000009022"/>
    </source>
</evidence>
<organism evidence="10 11">
    <name type="scientific">Trichoplax adhaerens</name>
    <name type="common">Trichoplax reptans</name>
    <dbReference type="NCBI Taxonomy" id="10228"/>
    <lineage>
        <taxon>Eukaryota</taxon>
        <taxon>Metazoa</taxon>
        <taxon>Placozoa</taxon>
        <taxon>Uniplacotomia</taxon>
        <taxon>Trichoplacea</taxon>
        <taxon>Trichoplacidae</taxon>
        <taxon>Trichoplax</taxon>
    </lineage>
</organism>
<keyword evidence="5" id="KW-0496">Mitochondrion</keyword>
<dbReference type="InterPro" id="IPR016082">
    <property type="entry name" value="Ribosomal_uL30_ferredoxin-like"/>
</dbReference>
<dbReference type="InterPro" id="IPR036919">
    <property type="entry name" value="Ribo_uL30_ferredoxin-like_sf"/>
</dbReference>
<dbReference type="InParanoid" id="B3RXU4"/>
<dbReference type="GO" id="GO:0003735">
    <property type="term" value="F:structural constituent of ribosome"/>
    <property type="evidence" value="ECO:0007669"/>
    <property type="project" value="InterPro"/>
</dbReference>
<evidence type="ECO:0000256" key="6">
    <source>
        <dbReference type="ARBA" id="ARBA00023274"/>
    </source>
</evidence>
<dbReference type="GO" id="GO:0015934">
    <property type="term" value="C:large ribosomal subunit"/>
    <property type="evidence" value="ECO:0007669"/>
    <property type="project" value="InterPro"/>
</dbReference>
<keyword evidence="11" id="KW-1185">Reference proteome</keyword>
<dbReference type="SUPFAM" id="SSF55129">
    <property type="entry name" value="Ribosomal protein L30p/L7e"/>
    <property type="match status" value="1"/>
</dbReference>
<dbReference type="Proteomes" id="UP000009022">
    <property type="component" value="Unassembled WGS sequence"/>
</dbReference>